<accession>A0A1I1ZRH8</accession>
<dbReference type="NCBIfam" id="NF004811">
    <property type="entry name" value="PRK06158.1"/>
    <property type="match status" value="1"/>
</dbReference>
<evidence type="ECO:0000313" key="2">
    <source>
        <dbReference type="EMBL" id="SFE34281.1"/>
    </source>
</evidence>
<dbReference type="InterPro" id="IPR002155">
    <property type="entry name" value="Thiolase"/>
</dbReference>
<dbReference type="RefSeq" id="WP_092195689.1">
    <property type="nucleotide sequence ID" value="NZ_FOND01000003.1"/>
</dbReference>
<dbReference type="AlphaFoldDB" id="A0A1I1ZRH8"/>
<feature type="domain" description="Thiolase C-terminal" evidence="1">
    <location>
        <begin position="242"/>
        <end position="384"/>
    </location>
</feature>
<dbReference type="SUPFAM" id="SSF53901">
    <property type="entry name" value="Thiolase-like"/>
    <property type="match status" value="2"/>
</dbReference>
<dbReference type="InterPro" id="IPR055140">
    <property type="entry name" value="Thiolase_C_2"/>
</dbReference>
<dbReference type="PIRSF" id="PIRSF000429">
    <property type="entry name" value="Ac-CoA_Ac_transf"/>
    <property type="match status" value="1"/>
</dbReference>
<sequence length="386" mass="40051">MRTAVIAGVADHPLRDGKLEPGGSVLAAQARVAAAALADAGASWSDVDGLLSTGMWGIPGVGQLPTVTLSEYLGLQPRFTDSSNIGGSSFESHLASAVRAIERGACDVALITYSSTQRSDRSRTLGGRAPVLTMQYETPYGMPTPVGGYALAAMRHMHEYGTTSEQLAEIAVATRAWAALNPAATRREPLTVDDVLASPMISDPLHQLDSCLVTDGAGAVVVTTEEHARACGATPVHVRGYGEAQSHWTIAAMPDLTVPPSAASGRRALEMAGIGVDDIDVVELYDSFTITVLLTLEALGFCRPGEGGEFVSGQRTAPGREFPMNTNGGGLSYAHPGMYGIFLLVEAVRQLRGECGPRQVAGARTALVNGTGGTLSSASTCVLSVA</sequence>
<dbReference type="Proteomes" id="UP000198589">
    <property type="component" value="Unassembled WGS sequence"/>
</dbReference>
<dbReference type="Gene3D" id="3.40.47.10">
    <property type="match status" value="1"/>
</dbReference>
<evidence type="ECO:0000313" key="3">
    <source>
        <dbReference type="Proteomes" id="UP000198589"/>
    </source>
</evidence>
<dbReference type="STRING" id="1798228.SAMN05216574_103127"/>
<dbReference type="Pfam" id="PF22691">
    <property type="entry name" value="Thiolase_C_1"/>
    <property type="match status" value="1"/>
</dbReference>
<reference evidence="3" key="1">
    <citation type="submission" date="2016-10" db="EMBL/GenBank/DDBJ databases">
        <authorList>
            <person name="Varghese N."/>
            <person name="Submissions S."/>
        </authorList>
    </citation>
    <scope>NUCLEOTIDE SEQUENCE [LARGE SCALE GENOMIC DNA]</scope>
    <source>
        <strain evidence="3">DSM 46838</strain>
    </source>
</reference>
<keyword evidence="3" id="KW-1185">Reference proteome</keyword>
<dbReference type="InterPro" id="IPR016039">
    <property type="entry name" value="Thiolase-like"/>
</dbReference>
<keyword evidence="2" id="KW-0808">Transferase</keyword>
<dbReference type="PANTHER" id="PTHR42870:SF1">
    <property type="entry name" value="NON-SPECIFIC LIPID-TRANSFER PROTEIN-LIKE 2"/>
    <property type="match status" value="1"/>
</dbReference>
<protein>
    <submittedName>
        <fullName evidence="2">Acetyl-CoA acetyltransferase</fullName>
    </submittedName>
</protein>
<name>A0A1I1ZRH8_9ACTN</name>
<dbReference type="PANTHER" id="PTHR42870">
    <property type="entry name" value="ACETYL-COA C-ACETYLTRANSFERASE"/>
    <property type="match status" value="1"/>
</dbReference>
<organism evidence="2 3">
    <name type="scientific">Blastococcus tunisiensis</name>
    <dbReference type="NCBI Taxonomy" id="1798228"/>
    <lineage>
        <taxon>Bacteria</taxon>
        <taxon>Bacillati</taxon>
        <taxon>Actinomycetota</taxon>
        <taxon>Actinomycetes</taxon>
        <taxon>Geodermatophilales</taxon>
        <taxon>Geodermatophilaceae</taxon>
        <taxon>Blastococcus</taxon>
    </lineage>
</organism>
<proteinExistence type="predicted"/>
<dbReference type="CDD" id="cd00829">
    <property type="entry name" value="SCP-x_thiolase"/>
    <property type="match status" value="1"/>
</dbReference>
<dbReference type="EMBL" id="FOND01000003">
    <property type="protein sequence ID" value="SFE34281.1"/>
    <property type="molecule type" value="Genomic_DNA"/>
</dbReference>
<dbReference type="GO" id="GO:0016747">
    <property type="term" value="F:acyltransferase activity, transferring groups other than amino-acyl groups"/>
    <property type="evidence" value="ECO:0007669"/>
    <property type="project" value="InterPro"/>
</dbReference>
<evidence type="ECO:0000259" key="1">
    <source>
        <dbReference type="Pfam" id="PF22691"/>
    </source>
</evidence>
<gene>
    <name evidence="2" type="ORF">SAMN05216574_103127</name>
</gene>
<dbReference type="OrthoDB" id="9785768at2"/>